<protein>
    <submittedName>
        <fullName evidence="1">Uncharacterized protein</fullName>
    </submittedName>
</protein>
<gene>
    <name evidence="1" type="ORF">ACFYKT_16520</name>
</gene>
<evidence type="ECO:0000313" key="1">
    <source>
        <dbReference type="EMBL" id="MFE8697947.1"/>
    </source>
</evidence>
<name>A0ABW6K1B4_9BACI</name>
<dbReference type="Proteomes" id="UP001601058">
    <property type="component" value="Unassembled WGS sequence"/>
</dbReference>
<accession>A0ABW6K1B4</accession>
<sequence length="72" mass="8063">MRKNPVIQKAREEGKLEGYQLGLKHGETRGIQKTVDYVAERFEKLSEAPGIGPKTAAKIKAIFGPEYFKEGE</sequence>
<comment type="caution">
    <text evidence="1">The sequence shown here is derived from an EMBL/GenBank/DDBJ whole genome shotgun (WGS) entry which is preliminary data.</text>
</comment>
<proteinExistence type="predicted"/>
<organism evidence="1 2">
    <name type="scientific">Cytobacillus mangrovibacter</name>
    <dbReference type="NCBI Taxonomy" id="3299024"/>
    <lineage>
        <taxon>Bacteria</taxon>
        <taxon>Bacillati</taxon>
        <taxon>Bacillota</taxon>
        <taxon>Bacilli</taxon>
        <taxon>Bacillales</taxon>
        <taxon>Bacillaceae</taxon>
        <taxon>Cytobacillus</taxon>
    </lineage>
</organism>
<reference evidence="1 2" key="1">
    <citation type="submission" date="2024-08" db="EMBL/GenBank/DDBJ databases">
        <title>Two novel Cytobacillus novel species.</title>
        <authorList>
            <person name="Liu G."/>
        </authorList>
    </citation>
    <scope>NUCLEOTIDE SEQUENCE [LARGE SCALE GENOMIC DNA]</scope>
    <source>
        <strain evidence="1 2">FJAT-53684</strain>
    </source>
</reference>
<keyword evidence="2" id="KW-1185">Reference proteome</keyword>
<dbReference type="RefSeq" id="WP_389221871.1">
    <property type="nucleotide sequence ID" value="NZ_JBIACJ010000009.1"/>
</dbReference>
<evidence type="ECO:0000313" key="2">
    <source>
        <dbReference type="Proteomes" id="UP001601058"/>
    </source>
</evidence>
<dbReference type="EMBL" id="JBIACJ010000009">
    <property type="protein sequence ID" value="MFE8697947.1"/>
    <property type="molecule type" value="Genomic_DNA"/>
</dbReference>